<dbReference type="SMART" id="SM00225">
    <property type="entry name" value="BTB"/>
    <property type="match status" value="2"/>
</dbReference>
<dbReference type="EMBL" id="CCBP010000076">
    <property type="protein sequence ID" value="CDO70331.1"/>
    <property type="molecule type" value="Genomic_DNA"/>
</dbReference>
<proteinExistence type="predicted"/>
<dbReference type="OMA" id="ACQKYEM"/>
<dbReference type="OrthoDB" id="3164835at2759"/>
<dbReference type="InterPro" id="IPR000210">
    <property type="entry name" value="BTB/POZ_dom"/>
</dbReference>
<dbReference type="Gene3D" id="3.30.710.10">
    <property type="entry name" value="Potassium Channel Kv1.1, Chain A"/>
    <property type="match status" value="2"/>
</dbReference>
<feature type="region of interest" description="Disordered" evidence="1">
    <location>
        <begin position="1"/>
        <end position="21"/>
    </location>
</feature>
<protein>
    <recommendedName>
        <fullName evidence="2">BTB domain-containing protein</fullName>
    </recommendedName>
</protein>
<dbReference type="Proteomes" id="UP000029665">
    <property type="component" value="Unassembled WGS sequence"/>
</dbReference>
<dbReference type="STRING" id="5643.A0A060S7Z1"/>
<dbReference type="HOGENOM" id="CLU_473373_0_0_1"/>
<keyword evidence="4" id="KW-1185">Reference proteome</keyword>
<feature type="domain" description="BTB" evidence="2">
    <location>
        <begin position="285"/>
        <end position="374"/>
    </location>
</feature>
<evidence type="ECO:0000313" key="3">
    <source>
        <dbReference type="EMBL" id="CDO70331.1"/>
    </source>
</evidence>
<feature type="domain" description="BTB" evidence="2">
    <location>
        <begin position="27"/>
        <end position="127"/>
    </location>
</feature>
<comment type="caution">
    <text evidence="3">The sequence shown here is derived from an EMBL/GenBank/DDBJ whole genome shotgun (WGS) entry which is preliminary data.</text>
</comment>
<evidence type="ECO:0000256" key="1">
    <source>
        <dbReference type="SAM" id="MobiDB-lite"/>
    </source>
</evidence>
<dbReference type="InterPro" id="IPR011333">
    <property type="entry name" value="SKP1/BTB/POZ_sf"/>
</dbReference>
<evidence type="ECO:0000259" key="2">
    <source>
        <dbReference type="PROSITE" id="PS50097"/>
    </source>
</evidence>
<evidence type="ECO:0000313" key="4">
    <source>
        <dbReference type="Proteomes" id="UP000029665"/>
    </source>
</evidence>
<sequence length="576" mass="63373">MYSASGMSTDRTQGPIAAPAPFDKPSADIILRTSDRIDFRVHSQVLTLASPFFETMLSLPQPILQRSDENTKAEARAGADAQRSPGSSLIIAATHALPGFKSEDPSLPIIDVSEDSTTLELLLRILYPLPKPQMETVAALVPAVKAAQKYEMEWPLEILSERLVDIVRNPLTAPHVWAAACRTGLEDVARRAALSMRKSGNLNASLSAAAGFENAEAAALGFMEELGPMDGISAGDYFRLKRFLQADQAKIDDGSLLLLTPLPGEVSPVPSPSIPGSFHTDMSSTDVICRSRYGDPGASPASFYAHQSVLSVFSPVLKERLTDLRQATAHSHVPDAAPPPDTHPQPLVLMFEEDPDTLAELLSLCYNDDARLWSLDETASLLVAIKKYQMSKVERRPRDYWNQWATQFPLTVYLVATTCGLIPEAAAAAKLVLQLGQMGEYATKMETSSALAYHRLLKYHDSYRRLVRDQFTAAANKLPSSNIDIFVSRRGYNTSLRVDGVRSALLKDYPCGDRLRTEQELRQVLRDVISKSLVTQGWQEDGQGRAYAFVQAILEVIMTLPKKLEDEVGTIKLEFD</sequence>
<organism evidence="3 4">
    <name type="scientific">Pycnoporus cinnabarinus</name>
    <name type="common">Cinnabar-red polypore</name>
    <name type="synonym">Trametes cinnabarina</name>
    <dbReference type="NCBI Taxonomy" id="5643"/>
    <lineage>
        <taxon>Eukaryota</taxon>
        <taxon>Fungi</taxon>
        <taxon>Dikarya</taxon>
        <taxon>Basidiomycota</taxon>
        <taxon>Agaricomycotina</taxon>
        <taxon>Agaricomycetes</taxon>
        <taxon>Polyporales</taxon>
        <taxon>Polyporaceae</taxon>
        <taxon>Trametes</taxon>
    </lineage>
</organism>
<gene>
    <name evidence="3" type="ORF">BN946_scf184843.g20</name>
</gene>
<dbReference type="PROSITE" id="PS50097">
    <property type="entry name" value="BTB"/>
    <property type="match status" value="2"/>
</dbReference>
<name>A0A060S7Z1_PYCCI</name>
<feature type="compositionally biased region" description="Polar residues" evidence="1">
    <location>
        <begin position="1"/>
        <end position="12"/>
    </location>
</feature>
<accession>A0A060S7Z1</accession>
<reference evidence="3" key="1">
    <citation type="submission" date="2014-01" db="EMBL/GenBank/DDBJ databases">
        <title>The genome of the white-rot fungus Pycnoporus cinnabarinus: a basidiomycete model with a versatile arsenal for lignocellulosic biomass breakdown.</title>
        <authorList>
            <person name="Levasseur A."/>
            <person name="Lomascolo A."/>
            <person name="Ruiz-Duenas F.J."/>
            <person name="Uzan E."/>
            <person name="Piumi F."/>
            <person name="Kues U."/>
            <person name="Ram A.F.J."/>
            <person name="Murat C."/>
            <person name="Haon M."/>
            <person name="Benoit I."/>
            <person name="Arfi Y."/>
            <person name="Chevret D."/>
            <person name="Drula E."/>
            <person name="Kwon M.J."/>
            <person name="Gouret P."/>
            <person name="Lesage-Meessen L."/>
            <person name="Lombard V."/>
            <person name="Mariette J."/>
            <person name="Noirot C."/>
            <person name="Park J."/>
            <person name="Patyshakuliyeva A."/>
            <person name="Wieneger R.A.B."/>
            <person name="Wosten H.A.B."/>
            <person name="Martin F."/>
            <person name="Coutinho P.M."/>
            <person name="de Vries R."/>
            <person name="Martinez A.T."/>
            <person name="Klopp C."/>
            <person name="Pontarotti P."/>
            <person name="Henrissat B."/>
            <person name="Record E."/>
        </authorList>
    </citation>
    <scope>NUCLEOTIDE SEQUENCE [LARGE SCALE GENOMIC DNA]</scope>
    <source>
        <strain evidence="3">BRFM137</strain>
    </source>
</reference>
<dbReference type="AlphaFoldDB" id="A0A060S7Z1"/>
<dbReference type="Pfam" id="PF00651">
    <property type="entry name" value="BTB"/>
    <property type="match status" value="1"/>
</dbReference>
<dbReference type="SUPFAM" id="SSF54695">
    <property type="entry name" value="POZ domain"/>
    <property type="match status" value="2"/>
</dbReference>